<dbReference type="InterPro" id="IPR034660">
    <property type="entry name" value="DinB/YfiT-like"/>
</dbReference>
<dbReference type="InterPro" id="IPR018531">
    <property type="entry name" value="DUF1993"/>
</dbReference>
<dbReference type="PANTHER" id="PTHR36922:SF1">
    <property type="entry name" value="DUF1993 DOMAIN-CONTAINING PROTEIN"/>
    <property type="match status" value="1"/>
</dbReference>
<gene>
    <name evidence="1" type="ORF">FJV41_46790</name>
</gene>
<evidence type="ECO:0000313" key="1">
    <source>
        <dbReference type="EMBL" id="TQF09024.1"/>
    </source>
</evidence>
<dbReference type="Proteomes" id="UP000315369">
    <property type="component" value="Unassembled WGS sequence"/>
</dbReference>
<dbReference type="PANTHER" id="PTHR36922">
    <property type="entry name" value="BLL2446 PROTEIN"/>
    <property type="match status" value="1"/>
</dbReference>
<organism evidence="1 2">
    <name type="scientific">Myxococcus llanfairpwllgwyngyllgogerychwyrndrobwllllantysiliogogogochensis</name>
    <dbReference type="NCBI Taxonomy" id="2590453"/>
    <lineage>
        <taxon>Bacteria</taxon>
        <taxon>Pseudomonadati</taxon>
        <taxon>Myxococcota</taxon>
        <taxon>Myxococcia</taxon>
        <taxon>Myxococcales</taxon>
        <taxon>Cystobacterineae</taxon>
        <taxon>Myxococcaceae</taxon>
        <taxon>Myxococcus</taxon>
    </lineage>
</organism>
<reference evidence="1 2" key="1">
    <citation type="submission" date="2019-06" db="EMBL/GenBank/DDBJ databases">
        <authorList>
            <person name="Livingstone P."/>
            <person name="Whitworth D."/>
        </authorList>
    </citation>
    <scope>NUCLEOTIDE SEQUENCE [LARGE SCALE GENOMIC DNA]</scope>
    <source>
        <strain evidence="1 2">AM401</strain>
    </source>
</reference>
<dbReference type="OrthoDB" id="338237at2"/>
<comment type="caution">
    <text evidence="1">The sequence shown here is derived from an EMBL/GenBank/DDBJ whole genome shotgun (WGS) entry which is preliminary data.</text>
</comment>
<keyword evidence="2" id="KW-1185">Reference proteome</keyword>
<dbReference type="AlphaFoldDB" id="A0A540WKQ2"/>
<dbReference type="Gene3D" id="1.20.120.450">
    <property type="entry name" value="dinb family like domain"/>
    <property type="match status" value="1"/>
</dbReference>
<sequence>MSISMYQASIPVFIRALNVLSTLLEKGAQHAKENGVDPQTLLDAKLAPDMLNLVAQVQRASDTSKATAERLSGVPAPRMPDTEKTFDELHARIAKTVAFLKSIDASTLQGSEKRTVTLTAGDYKRDFQGDDYLFTFGLPNFYFHVTTAYDILRHNGVRIGKQDFIGPFEPR</sequence>
<dbReference type="EMBL" id="VIFM01000402">
    <property type="protein sequence ID" value="TQF09024.1"/>
    <property type="molecule type" value="Genomic_DNA"/>
</dbReference>
<dbReference type="SUPFAM" id="SSF109854">
    <property type="entry name" value="DinB/YfiT-like putative metalloenzymes"/>
    <property type="match status" value="1"/>
</dbReference>
<dbReference type="RefSeq" id="WP_141649109.1">
    <property type="nucleotide sequence ID" value="NZ_VIFM01000402.1"/>
</dbReference>
<protein>
    <submittedName>
        <fullName evidence="1">DUF1993 domain-containing protein</fullName>
    </submittedName>
</protein>
<accession>A0A540WKQ2</accession>
<dbReference type="Pfam" id="PF09351">
    <property type="entry name" value="DUF1993"/>
    <property type="match status" value="1"/>
</dbReference>
<evidence type="ECO:0000313" key="2">
    <source>
        <dbReference type="Proteomes" id="UP000315369"/>
    </source>
</evidence>
<proteinExistence type="predicted"/>
<name>A0A540WKQ2_9BACT</name>